<comment type="caution">
    <text evidence="2">The sequence shown here is derived from an EMBL/GenBank/DDBJ whole genome shotgun (WGS) entry which is preliminary data.</text>
</comment>
<gene>
    <name evidence="2" type="ORF">SK128_009648</name>
</gene>
<dbReference type="EMBL" id="JAXCGZ010002716">
    <property type="protein sequence ID" value="KAK7083642.1"/>
    <property type="molecule type" value="Genomic_DNA"/>
</dbReference>
<proteinExistence type="predicted"/>
<accession>A0AAN8XHQ4</accession>
<keyword evidence="3" id="KW-1185">Reference proteome</keyword>
<sequence>MAEIEMQINQVQTRLNGLADALGIVIDRVSEVEEYIHGESSSDETENSRTDVSDESVISWKLEDFRAGKVKTSTFKSELETMLAQLQNKVPQPMESDDSRSGAEDTSSNLRSLLKQRETSGIEKVIDGTFNLDAFTDIASCQTEIEALSRKCNLATLESTIHIQSEDHGQQLEKFLNDVSAASDEHKPVTSFGKYGKTSAKLNPKFSSKLLPTYDISNVLQSTEILPDRVNNNSLGHQVPSVLAWHNRPDTQIPSSNAMASSNLRRTKTHGRGKGHVDVLDIESFKTDSDDDLQT</sequence>
<evidence type="ECO:0000313" key="3">
    <source>
        <dbReference type="Proteomes" id="UP001381693"/>
    </source>
</evidence>
<dbReference type="AlphaFoldDB" id="A0AAN8XHQ4"/>
<organism evidence="2 3">
    <name type="scientific">Halocaridina rubra</name>
    <name type="common">Hawaiian red shrimp</name>
    <dbReference type="NCBI Taxonomy" id="373956"/>
    <lineage>
        <taxon>Eukaryota</taxon>
        <taxon>Metazoa</taxon>
        <taxon>Ecdysozoa</taxon>
        <taxon>Arthropoda</taxon>
        <taxon>Crustacea</taxon>
        <taxon>Multicrustacea</taxon>
        <taxon>Malacostraca</taxon>
        <taxon>Eumalacostraca</taxon>
        <taxon>Eucarida</taxon>
        <taxon>Decapoda</taxon>
        <taxon>Pleocyemata</taxon>
        <taxon>Caridea</taxon>
        <taxon>Atyoidea</taxon>
        <taxon>Atyidae</taxon>
        <taxon>Halocaridina</taxon>
    </lineage>
</organism>
<feature type="region of interest" description="Disordered" evidence="1">
    <location>
        <begin position="87"/>
        <end position="110"/>
    </location>
</feature>
<name>A0AAN8XHQ4_HALRR</name>
<dbReference type="Proteomes" id="UP001381693">
    <property type="component" value="Unassembled WGS sequence"/>
</dbReference>
<evidence type="ECO:0000256" key="1">
    <source>
        <dbReference type="SAM" id="MobiDB-lite"/>
    </source>
</evidence>
<evidence type="ECO:0000313" key="2">
    <source>
        <dbReference type="EMBL" id="KAK7083642.1"/>
    </source>
</evidence>
<protein>
    <submittedName>
        <fullName evidence="2">Uncharacterized protein</fullName>
    </submittedName>
</protein>
<reference evidence="2 3" key="1">
    <citation type="submission" date="2023-11" db="EMBL/GenBank/DDBJ databases">
        <title>Halocaridina rubra genome assembly.</title>
        <authorList>
            <person name="Smith C."/>
        </authorList>
    </citation>
    <scope>NUCLEOTIDE SEQUENCE [LARGE SCALE GENOMIC DNA]</scope>
    <source>
        <strain evidence="2">EP-1</strain>
        <tissue evidence="2">Whole</tissue>
    </source>
</reference>